<dbReference type="InterPro" id="IPR001135">
    <property type="entry name" value="NADH_Q_OxRdtase_suD"/>
</dbReference>
<organism evidence="3 4">
    <name type="scientific">Sulfolobus tengchongensis</name>
    <dbReference type="NCBI Taxonomy" id="207809"/>
    <lineage>
        <taxon>Archaea</taxon>
        <taxon>Thermoproteota</taxon>
        <taxon>Thermoprotei</taxon>
        <taxon>Sulfolobales</taxon>
        <taxon>Sulfolobaceae</taxon>
        <taxon>Sulfolobus</taxon>
    </lineage>
</organism>
<evidence type="ECO:0000256" key="1">
    <source>
        <dbReference type="ARBA" id="ARBA00023002"/>
    </source>
</evidence>
<accession>A0AAX4L1R6</accession>
<dbReference type="GO" id="GO:0051287">
    <property type="term" value="F:NAD binding"/>
    <property type="evidence" value="ECO:0007669"/>
    <property type="project" value="InterPro"/>
</dbReference>
<dbReference type="RefSeq" id="WP_338601833.1">
    <property type="nucleotide sequence ID" value="NZ_CP146016.1"/>
</dbReference>
<dbReference type="AlphaFoldDB" id="A0AAX4L1R6"/>
<proteinExistence type="predicted"/>
<feature type="domain" description="NADH-quinone oxidoreductase subunit D" evidence="2">
    <location>
        <begin position="206"/>
        <end position="314"/>
    </location>
</feature>
<evidence type="ECO:0000313" key="3">
    <source>
        <dbReference type="EMBL" id="WWQ60672.1"/>
    </source>
</evidence>
<evidence type="ECO:0000313" key="4">
    <source>
        <dbReference type="Proteomes" id="UP001432202"/>
    </source>
</evidence>
<keyword evidence="1" id="KW-0560">Oxidoreductase</keyword>
<gene>
    <name evidence="3" type="ORF">V6M85_00915</name>
</gene>
<dbReference type="SUPFAM" id="SSF56762">
    <property type="entry name" value="HydB/Nqo4-like"/>
    <property type="match status" value="1"/>
</dbReference>
<name>A0AAX4L1R6_9CREN</name>
<sequence>MKYYRWSNKGEGRKIGIIGNYCLYEKVITEETCQEQSLTQEDLSYGTFKFVYGPSAGGLLEPIKFDINTSGERILGIRAEAYKTREIRITGLRINDAILKIERINAPFSASHTIAFLLAIEDALNLDQDYHTQLKRIAELELERIRNHLFVISRLTEAASLNVATYHLLHLVEETNRLIGRMCGHRYFFGANLINEVKCNFEDIFKVLNIVKEFKSIFDGLLESRIFIDRLQQNGTIRDINSIGPVARAAGFTYDARKELEILPYNEFNFKTVTFDSADAFGRFLVRGYEILESAKIIIELSDRIPKGSSNIKEPIKAKEGEGLARIESPSGDLAYYVKVNDSYIASVSVFTPSSSNLNYFLKSAIDTIFTDFQFNFESFGIWISELGVIIR</sequence>
<dbReference type="GO" id="GO:0016651">
    <property type="term" value="F:oxidoreductase activity, acting on NAD(P)H"/>
    <property type="evidence" value="ECO:0007669"/>
    <property type="project" value="InterPro"/>
</dbReference>
<protein>
    <submittedName>
        <fullName evidence="3">Formate hydrogenlyase</fullName>
    </submittedName>
</protein>
<dbReference type="PANTHER" id="PTHR43485:SF1">
    <property type="entry name" value="FORMATE HYDROGENLYASE SUBUNIT 5-RELATED"/>
    <property type="match status" value="1"/>
</dbReference>
<dbReference type="InterPro" id="IPR052197">
    <property type="entry name" value="ComplexI_49kDa-like"/>
</dbReference>
<evidence type="ECO:0000259" key="2">
    <source>
        <dbReference type="Pfam" id="PF00346"/>
    </source>
</evidence>
<dbReference type="GeneID" id="89335286"/>
<dbReference type="Gene3D" id="1.10.645.10">
    <property type="entry name" value="Cytochrome-c3 Hydrogenase, chain B"/>
    <property type="match status" value="1"/>
</dbReference>
<dbReference type="EMBL" id="CP146016">
    <property type="protein sequence ID" value="WWQ60672.1"/>
    <property type="molecule type" value="Genomic_DNA"/>
</dbReference>
<reference evidence="3 4" key="1">
    <citation type="submission" date="2024-02" db="EMBL/GenBank/DDBJ databases">
        <title>STSV induces naive adaptation in Sulfolobus.</title>
        <authorList>
            <person name="Xiang X."/>
            <person name="Song M."/>
        </authorList>
    </citation>
    <scope>NUCLEOTIDE SEQUENCE [LARGE SCALE GENOMIC DNA]</scope>
    <source>
        <strain evidence="3 4">RT2</strain>
    </source>
</reference>
<dbReference type="InterPro" id="IPR029014">
    <property type="entry name" value="NiFe-Hase_large"/>
</dbReference>
<keyword evidence="4" id="KW-1185">Reference proteome</keyword>
<dbReference type="Proteomes" id="UP001432202">
    <property type="component" value="Chromosome"/>
</dbReference>
<dbReference type="PANTHER" id="PTHR43485">
    <property type="entry name" value="HYDROGENASE-4 COMPONENT G"/>
    <property type="match status" value="1"/>
</dbReference>
<dbReference type="GO" id="GO:0048038">
    <property type="term" value="F:quinone binding"/>
    <property type="evidence" value="ECO:0007669"/>
    <property type="project" value="InterPro"/>
</dbReference>
<dbReference type="Pfam" id="PF00346">
    <property type="entry name" value="Complex1_49kDa"/>
    <property type="match status" value="1"/>
</dbReference>